<evidence type="ECO:0000313" key="3">
    <source>
        <dbReference type="EMBL" id="AFL75793.1"/>
    </source>
</evidence>
<dbReference type="KEGG" id="tvi:Thivi_3958"/>
<keyword evidence="2" id="KW-0732">Signal</keyword>
<evidence type="ECO:0000256" key="1">
    <source>
        <dbReference type="SAM" id="MobiDB-lite"/>
    </source>
</evidence>
<protein>
    <submittedName>
        <fullName evidence="3">Uncharacterized protein</fullName>
    </submittedName>
</protein>
<gene>
    <name evidence="3" type="ordered locus">Thivi_3958</name>
</gene>
<feature type="compositionally biased region" description="Basic and acidic residues" evidence="1">
    <location>
        <begin position="51"/>
        <end position="83"/>
    </location>
</feature>
<feature type="compositionally biased region" description="Polar residues" evidence="1">
    <location>
        <begin position="33"/>
        <end position="50"/>
    </location>
</feature>
<dbReference type="AlphaFoldDB" id="I3YFM5"/>
<accession>I3YFM5</accession>
<feature type="compositionally biased region" description="Basic and acidic residues" evidence="1">
    <location>
        <begin position="185"/>
        <end position="201"/>
    </location>
</feature>
<organism evidence="3 4">
    <name type="scientific">Thiocystis violascens (strain ATCC 17096 / DSM 198 / 6111)</name>
    <name type="common">Chromatium violascens</name>
    <dbReference type="NCBI Taxonomy" id="765911"/>
    <lineage>
        <taxon>Bacteria</taxon>
        <taxon>Pseudomonadati</taxon>
        <taxon>Pseudomonadota</taxon>
        <taxon>Gammaproteobacteria</taxon>
        <taxon>Chromatiales</taxon>
        <taxon>Chromatiaceae</taxon>
        <taxon>Thiocystis</taxon>
    </lineage>
</organism>
<feature type="region of interest" description="Disordered" evidence="1">
    <location>
        <begin position="27"/>
        <end position="201"/>
    </location>
</feature>
<reference evidence="3 4" key="1">
    <citation type="submission" date="2012-06" db="EMBL/GenBank/DDBJ databases">
        <title>Complete sequence of Thiocystis violascens DSM 198.</title>
        <authorList>
            <consortium name="US DOE Joint Genome Institute"/>
            <person name="Lucas S."/>
            <person name="Han J."/>
            <person name="Lapidus A."/>
            <person name="Cheng J.-F."/>
            <person name="Goodwin L."/>
            <person name="Pitluck S."/>
            <person name="Peters L."/>
            <person name="Ovchinnikova G."/>
            <person name="Teshima H."/>
            <person name="Detter J.C."/>
            <person name="Han C."/>
            <person name="Tapia R."/>
            <person name="Land M."/>
            <person name="Hauser L."/>
            <person name="Kyrpides N."/>
            <person name="Ivanova N."/>
            <person name="Pagani I."/>
            <person name="Vogl K."/>
            <person name="Liu Z."/>
            <person name="Frigaard N.-U."/>
            <person name="Bryant D."/>
            <person name="Woyke T."/>
        </authorList>
    </citation>
    <scope>NUCLEOTIDE SEQUENCE [LARGE SCALE GENOMIC DNA]</scope>
    <source>
        <strain evidence="4">ATCC 17096 / DSM 198 / 6111</strain>
    </source>
</reference>
<dbReference type="HOGENOM" id="CLU_1359900_0_0_6"/>
<feature type="compositionally biased region" description="Basic and acidic residues" evidence="1">
    <location>
        <begin position="144"/>
        <end position="158"/>
    </location>
</feature>
<evidence type="ECO:0000256" key="2">
    <source>
        <dbReference type="SAM" id="SignalP"/>
    </source>
</evidence>
<feature type="chain" id="PRO_5003682501" evidence="2">
    <location>
        <begin position="24"/>
        <end position="201"/>
    </location>
</feature>
<evidence type="ECO:0000313" key="4">
    <source>
        <dbReference type="Proteomes" id="UP000006062"/>
    </source>
</evidence>
<feature type="compositionally biased region" description="Basic and acidic residues" evidence="1">
    <location>
        <begin position="101"/>
        <end position="112"/>
    </location>
</feature>
<sequence>MKRKLLKAGVLVAGLLVTWCPFAQSDDDRRWNRSGNNDRQTWGEPSSDRNLWSDREADWNRGDAAGRAERGWSDDGEHGDGSGDGRVPSDPWGQLGNQYRFRQEGAPDDWRGGGETSGTDGQRYRFRGDSWSGHGDQQDTESEGQYRFRPLSESERTRKGQMPEFRPLEPRPGASRQPGLYDSMRAPDRRESVEPHRWYER</sequence>
<dbReference type="STRING" id="765911.Thivi_3958"/>
<keyword evidence="4" id="KW-1185">Reference proteome</keyword>
<dbReference type="EMBL" id="CP003154">
    <property type="protein sequence ID" value="AFL75793.1"/>
    <property type="molecule type" value="Genomic_DNA"/>
</dbReference>
<proteinExistence type="predicted"/>
<dbReference type="Proteomes" id="UP000006062">
    <property type="component" value="Chromosome"/>
</dbReference>
<name>I3YFM5_THIV6</name>
<feature type="signal peptide" evidence="2">
    <location>
        <begin position="1"/>
        <end position="23"/>
    </location>
</feature>